<feature type="signal peptide" evidence="1">
    <location>
        <begin position="1"/>
        <end position="19"/>
    </location>
</feature>
<evidence type="ECO:0000313" key="2">
    <source>
        <dbReference type="EMBL" id="TDZ24080.1"/>
    </source>
</evidence>
<dbReference type="Proteomes" id="UP000014480">
    <property type="component" value="Unassembled WGS sequence"/>
</dbReference>
<reference evidence="3" key="2">
    <citation type="journal article" date="2019" name="Mol. Plant Microbe Interact.">
        <title>Genome sequence resources for four phytopathogenic fungi from the Colletotrichum orbiculare species complex.</title>
        <authorList>
            <person name="Gan P."/>
            <person name="Tsushima A."/>
            <person name="Narusaka M."/>
            <person name="Narusaka Y."/>
            <person name="Takano Y."/>
            <person name="Kubo Y."/>
            <person name="Shirasu K."/>
        </authorList>
    </citation>
    <scope>GENOME REANNOTATION</scope>
    <source>
        <strain evidence="3">104-T / ATCC 96160 / CBS 514.97 / LARS 414 / MAFF 240422</strain>
    </source>
</reference>
<reference evidence="3" key="1">
    <citation type="journal article" date="2013" name="New Phytol.">
        <title>Comparative genomic and transcriptomic analyses reveal the hemibiotrophic stage shift of Colletotrichum fungi.</title>
        <authorList>
            <person name="Gan P."/>
            <person name="Ikeda K."/>
            <person name="Irieda H."/>
            <person name="Narusaka M."/>
            <person name="O'Connell R.J."/>
            <person name="Narusaka Y."/>
            <person name="Takano Y."/>
            <person name="Kubo Y."/>
            <person name="Shirasu K."/>
        </authorList>
    </citation>
    <scope>NUCLEOTIDE SEQUENCE [LARGE SCALE GENOMIC DNA]</scope>
    <source>
        <strain evidence="3">104-T / ATCC 96160 / CBS 514.97 / LARS 414 / MAFF 240422</strain>
    </source>
</reference>
<dbReference type="EMBL" id="AMCV02000005">
    <property type="protein sequence ID" value="TDZ24080.1"/>
    <property type="molecule type" value="Genomic_DNA"/>
</dbReference>
<dbReference type="OrthoDB" id="4808771at2759"/>
<comment type="caution">
    <text evidence="2">The sequence shown here is derived from an EMBL/GenBank/DDBJ whole genome shotgun (WGS) entry which is preliminary data.</text>
</comment>
<keyword evidence="1" id="KW-0732">Signal</keyword>
<protein>
    <submittedName>
        <fullName evidence="2">Uncharacterized protein</fullName>
    </submittedName>
</protein>
<organism evidence="2 3">
    <name type="scientific">Colletotrichum orbiculare (strain 104-T / ATCC 96160 / CBS 514.97 / LARS 414 / MAFF 240422)</name>
    <name type="common">Cucumber anthracnose fungus</name>
    <name type="synonym">Colletotrichum lagenarium</name>
    <dbReference type="NCBI Taxonomy" id="1213857"/>
    <lineage>
        <taxon>Eukaryota</taxon>
        <taxon>Fungi</taxon>
        <taxon>Dikarya</taxon>
        <taxon>Ascomycota</taxon>
        <taxon>Pezizomycotina</taxon>
        <taxon>Sordariomycetes</taxon>
        <taxon>Hypocreomycetidae</taxon>
        <taxon>Glomerellales</taxon>
        <taxon>Glomerellaceae</taxon>
        <taxon>Colletotrichum</taxon>
        <taxon>Colletotrichum orbiculare species complex</taxon>
    </lineage>
</organism>
<dbReference type="AlphaFoldDB" id="A0A484G1V8"/>
<accession>A0A484G1V8</accession>
<feature type="chain" id="PRO_5019802120" evidence="1">
    <location>
        <begin position="20"/>
        <end position="88"/>
    </location>
</feature>
<sequence length="88" mass="9588">MHFPIFTLIATLMAGSVSAAVTYATVEDGGACVRHGDREGSYCFLDAKICPEGSRDVFDDKVNQLNDDACHYTYMTGEDCDITHACQT</sequence>
<evidence type="ECO:0000256" key="1">
    <source>
        <dbReference type="SAM" id="SignalP"/>
    </source>
</evidence>
<keyword evidence="3" id="KW-1185">Reference proteome</keyword>
<gene>
    <name evidence="2" type="ORF">Cob_v003122</name>
</gene>
<proteinExistence type="predicted"/>
<name>A0A484G1V8_COLOR</name>
<evidence type="ECO:0000313" key="3">
    <source>
        <dbReference type="Proteomes" id="UP000014480"/>
    </source>
</evidence>